<evidence type="ECO:0000256" key="2">
    <source>
        <dbReference type="ARBA" id="ARBA00023015"/>
    </source>
</evidence>
<dbReference type="GO" id="GO:0003700">
    <property type="term" value="F:DNA-binding transcription factor activity"/>
    <property type="evidence" value="ECO:0007669"/>
    <property type="project" value="InterPro"/>
</dbReference>
<dbReference type="OrthoDB" id="79118at2"/>
<comment type="similarity">
    <text evidence="1">Belongs to the LysR transcriptional regulatory family.</text>
</comment>
<dbReference type="GO" id="GO:0032993">
    <property type="term" value="C:protein-DNA complex"/>
    <property type="evidence" value="ECO:0007669"/>
    <property type="project" value="TreeGrafter"/>
</dbReference>
<dbReference type="Gene3D" id="3.40.190.10">
    <property type="entry name" value="Periplasmic binding protein-like II"/>
    <property type="match status" value="2"/>
</dbReference>
<dbReference type="InterPro" id="IPR036390">
    <property type="entry name" value="WH_DNA-bd_sf"/>
</dbReference>
<dbReference type="PRINTS" id="PR00039">
    <property type="entry name" value="HTHLYSR"/>
</dbReference>
<comment type="caution">
    <text evidence="6">The sequence shown here is derived from an EMBL/GenBank/DDBJ whole genome shotgun (WGS) entry which is preliminary data.</text>
</comment>
<reference evidence="6 7" key="1">
    <citation type="submission" date="2019-06" db="EMBL/GenBank/DDBJ databases">
        <title>Sequencing the genomes of 1000 actinobacteria strains.</title>
        <authorList>
            <person name="Klenk H.-P."/>
        </authorList>
    </citation>
    <scope>NUCLEOTIDE SEQUENCE [LARGE SCALE GENOMIC DNA]</scope>
    <source>
        <strain evidence="6 7">DSM 102200</strain>
    </source>
</reference>
<evidence type="ECO:0000313" key="7">
    <source>
        <dbReference type="Proteomes" id="UP000316096"/>
    </source>
</evidence>
<dbReference type="Pfam" id="PF00126">
    <property type="entry name" value="HTH_1"/>
    <property type="match status" value="1"/>
</dbReference>
<dbReference type="EMBL" id="VFOZ01000001">
    <property type="protein sequence ID" value="TQM00431.1"/>
    <property type="molecule type" value="Genomic_DNA"/>
</dbReference>
<dbReference type="Pfam" id="PF03466">
    <property type="entry name" value="LysR_substrate"/>
    <property type="match status" value="1"/>
</dbReference>
<dbReference type="AlphaFoldDB" id="A0A543CTS4"/>
<keyword evidence="3 6" id="KW-0238">DNA-binding</keyword>
<proteinExistence type="inferred from homology"/>
<dbReference type="FunFam" id="1.10.10.10:FF:000001">
    <property type="entry name" value="LysR family transcriptional regulator"/>
    <property type="match status" value="1"/>
</dbReference>
<feature type="domain" description="HTH lysR-type" evidence="5">
    <location>
        <begin position="1"/>
        <end position="56"/>
    </location>
</feature>
<keyword evidence="4" id="KW-0804">Transcription</keyword>
<name>A0A543CTS4_9ACTN</name>
<protein>
    <submittedName>
        <fullName evidence="6">DNA-binding transcriptional LysR family regulator</fullName>
    </submittedName>
</protein>
<evidence type="ECO:0000256" key="4">
    <source>
        <dbReference type="ARBA" id="ARBA00023163"/>
    </source>
</evidence>
<gene>
    <name evidence="6" type="ORF">FB559_6144</name>
</gene>
<dbReference type="InterPro" id="IPR005119">
    <property type="entry name" value="LysR_subst-bd"/>
</dbReference>
<dbReference type="GO" id="GO:0003677">
    <property type="term" value="F:DNA binding"/>
    <property type="evidence" value="ECO:0007669"/>
    <property type="project" value="UniProtKB-KW"/>
</dbReference>
<keyword evidence="2" id="KW-0805">Transcription regulation</keyword>
<dbReference type="SUPFAM" id="SSF53850">
    <property type="entry name" value="Periplasmic binding protein-like II"/>
    <property type="match status" value="1"/>
</dbReference>
<evidence type="ECO:0000256" key="1">
    <source>
        <dbReference type="ARBA" id="ARBA00009437"/>
    </source>
</evidence>
<accession>A0A543CTS4</accession>
<sequence length="306" mass="33318">MELRQLESFLAVVEEGQFARAASRLFLSPPAVTGHIRQLEREIGMPILQRSPVMLTPAGERLIPHARAIVGAAKAASDAVRDIRTEGPAPLRVGVMAPGSAELTPAVLRAFRQAQPQTRITIESLGFTDYITPLLEHRVDAAFVRPAPDDERIAAEVLTAEPRVIIAPATSELADAEELRLADVLEVDYVRLPDATPRGFMEYAYFATARDGMRPPLGLDQVRTAQDLLNSVASGQGIGATLYSLGRFYRWPGIRCVPVVDAPWEASVLATRRNDPRPEVQAFRALAVMIARDLGPKLVPAPKPPS</sequence>
<evidence type="ECO:0000256" key="3">
    <source>
        <dbReference type="ARBA" id="ARBA00023125"/>
    </source>
</evidence>
<dbReference type="PROSITE" id="PS50931">
    <property type="entry name" value="HTH_LYSR"/>
    <property type="match status" value="1"/>
</dbReference>
<evidence type="ECO:0000313" key="6">
    <source>
        <dbReference type="EMBL" id="TQM00431.1"/>
    </source>
</evidence>
<dbReference type="SUPFAM" id="SSF46785">
    <property type="entry name" value="Winged helix' DNA-binding domain"/>
    <property type="match status" value="1"/>
</dbReference>
<dbReference type="PANTHER" id="PTHR30346:SF0">
    <property type="entry name" value="HCA OPERON TRANSCRIPTIONAL ACTIVATOR HCAR"/>
    <property type="match status" value="1"/>
</dbReference>
<dbReference type="CDD" id="cd08414">
    <property type="entry name" value="PBP2_LTTR_aromatics_like"/>
    <property type="match status" value="1"/>
</dbReference>
<keyword evidence="7" id="KW-1185">Reference proteome</keyword>
<evidence type="ECO:0000259" key="5">
    <source>
        <dbReference type="PROSITE" id="PS50931"/>
    </source>
</evidence>
<dbReference type="Gene3D" id="1.10.10.10">
    <property type="entry name" value="Winged helix-like DNA-binding domain superfamily/Winged helix DNA-binding domain"/>
    <property type="match status" value="1"/>
</dbReference>
<dbReference type="Proteomes" id="UP000316096">
    <property type="component" value="Unassembled WGS sequence"/>
</dbReference>
<dbReference type="RefSeq" id="WP_141959960.1">
    <property type="nucleotide sequence ID" value="NZ_VFOZ01000001.1"/>
</dbReference>
<dbReference type="PANTHER" id="PTHR30346">
    <property type="entry name" value="TRANSCRIPTIONAL DUAL REGULATOR HCAR-RELATED"/>
    <property type="match status" value="1"/>
</dbReference>
<dbReference type="InterPro" id="IPR000847">
    <property type="entry name" value="LysR_HTH_N"/>
</dbReference>
<dbReference type="InterPro" id="IPR036388">
    <property type="entry name" value="WH-like_DNA-bd_sf"/>
</dbReference>
<organism evidence="6 7">
    <name type="scientific">Actinoallomurus bryophytorum</name>
    <dbReference type="NCBI Taxonomy" id="1490222"/>
    <lineage>
        <taxon>Bacteria</taxon>
        <taxon>Bacillati</taxon>
        <taxon>Actinomycetota</taxon>
        <taxon>Actinomycetes</taxon>
        <taxon>Streptosporangiales</taxon>
        <taxon>Thermomonosporaceae</taxon>
        <taxon>Actinoallomurus</taxon>
    </lineage>
</organism>